<comment type="similarity">
    <text evidence="1">Belongs to the short-chain dehydrogenases/reductases (SDR) family.</text>
</comment>
<dbReference type="PROSITE" id="PS00061">
    <property type="entry name" value="ADH_SHORT"/>
    <property type="match status" value="1"/>
</dbReference>
<dbReference type="InterPro" id="IPR002347">
    <property type="entry name" value="SDR_fam"/>
</dbReference>
<evidence type="ECO:0000256" key="1">
    <source>
        <dbReference type="ARBA" id="ARBA00006484"/>
    </source>
</evidence>
<name>A0A1H2RL77_9BACL</name>
<gene>
    <name evidence="3" type="primary">gno</name>
    <name evidence="3" type="ORF">Heshes_12550</name>
    <name evidence="4" type="ORF">SAMN04489725_10340</name>
</gene>
<dbReference type="PRINTS" id="PR00080">
    <property type="entry name" value="SDRFAMILY"/>
</dbReference>
<dbReference type="STRING" id="89784.SAMN04489725_10340"/>
<keyword evidence="2" id="KW-0560">Oxidoreductase</keyword>
<dbReference type="RefSeq" id="WP_244885091.1">
    <property type="nucleotide sequence ID" value="NZ_BSRA01000006.1"/>
</dbReference>
<evidence type="ECO:0000313" key="4">
    <source>
        <dbReference type="EMBL" id="SDW20055.1"/>
    </source>
</evidence>
<reference evidence="5" key="2">
    <citation type="submission" date="2016-10" db="EMBL/GenBank/DDBJ databases">
        <authorList>
            <person name="Varghese N."/>
        </authorList>
    </citation>
    <scope>NUCLEOTIDE SEQUENCE [LARGE SCALE GENOMIC DNA]</scope>
    <source>
        <strain evidence="5">DSM 12489</strain>
    </source>
</reference>
<dbReference type="EMBL" id="FNOJ01000003">
    <property type="protein sequence ID" value="SDW20055.1"/>
    <property type="molecule type" value="Genomic_DNA"/>
</dbReference>
<dbReference type="FunFam" id="3.40.50.720:FF:000084">
    <property type="entry name" value="Short-chain dehydrogenase reductase"/>
    <property type="match status" value="1"/>
</dbReference>
<dbReference type="GO" id="GO:0016616">
    <property type="term" value="F:oxidoreductase activity, acting on the CH-OH group of donors, NAD or NADP as acceptor"/>
    <property type="evidence" value="ECO:0007669"/>
    <property type="project" value="TreeGrafter"/>
</dbReference>
<dbReference type="Gene3D" id="3.40.50.720">
    <property type="entry name" value="NAD(P)-binding Rossmann-like Domain"/>
    <property type="match status" value="1"/>
</dbReference>
<reference evidence="3" key="3">
    <citation type="submission" date="2023-02" db="EMBL/GenBank/DDBJ databases">
        <title>Proposal of a novel subspecies: Alicyclobacillus hesperidum subspecies aegle.</title>
        <authorList>
            <person name="Goto K."/>
            <person name="Fujii T."/>
            <person name="Yasui K."/>
            <person name="Mochida K."/>
            <person name="Kato-Tanaka Y."/>
            <person name="Morohoshi S."/>
            <person name="An S.Y."/>
            <person name="Kasai H."/>
            <person name="Yokota A."/>
        </authorList>
    </citation>
    <scope>NUCLEOTIDE SEQUENCE</scope>
    <source>
        <strain evidence="3">DSM 12766</strain>
    </source>
</reference>
<dbReference type="Proteomes" id="UP000182589">
    <property type="component" value="Unassembled WGS sequence"/>
</dbReference>
<keyword evidence="5" id="KW-1185">Reference proteome</keyword>
<dbReference type="PRINTS" id="PR00081">
    <property type="entry name" value="GDHRDH"/>
</dbReference>
<organism evidence="4 5">
    <name type="scientific">Alicyclobacillus hesperidum</name>
    <dbReference type="NCBI Taxonomy" id="89784"/>
    <lineage>
        <taxon>Bacteria</taxon>
        <taxon>Bacillati</taxon>
        <taxon>Bacillota</taxon>
        <taxon>Bacilli</taxon>
        <taxon>Bacillales</taxon>
        <taxon>Alicyclobacillaceae</taxon>
        <taxon>Alicyclobacillus</taxon>
    </lineage>
</organism>
<dbReference type="AlphaFoldDB" id="A0A1H2RL77"/>
<evidence type="ECO:0000313" key="3">
    <source>
        <dbReference type="EMBL" id="GLV13571.1"/>
    </source>
</evidence>
<dbReference type="GO" id="GO:0008206">
    <property type="term" value="P:bile acid metabolic process"/>
    <property type="evidence" value="ECO:0007669"/>
    <property type="project" value="UniProtKB-ARBA"/>
</dbReference>
<proteinExistence type="inferred from homology"/>
<dbReference type="Proteomes" id="UP001157137">
    <property type="component" value="Unassembled WGS sequence"/>
</dbReference>
<dbReference type="SUPFAM" id="SSF51735">
    <property type="entry name" value="NAD(P)-binding Rossmann-fold domains"/>
    <property type="match status" value="1"/>
</dbReference>
<dbReference type="Pfam" id="PF13561">
    <property type="entry name" value="adh_short_C2"/>
    <property type="match status" value="1"/>
</dbReference>
<accession>A0A1H2RL77</accession>
<reference evidence="4" key="1">
    <citation type="submission" date="2016-10" db="EMBL/GenBank/DDBJ databases">
        <authorList>
            <person name="de Groot N.N."/>
        </authorList>
    </citation>
    <scope>NUCLEOTIDE SEQUENCE [LARGE SCALE GENOMIC DNA]</scope>
    <source>
        <strain evidence="4">DSM 12489</strain>
    </source>
</reference>
<evidence type="ECO:0000313" key="5">
    <source>
        <dbReference type="Proteomes" id="UP000182589"/>
    </source>
</evidence>
<sequence length="272" mass="28972">MDGHLAGISQEDRRLLQGTAQFALAGKRVVVTGASRGIGRALAIGLAACGADVALVGRDRQALAEVQEVIARFSDGRVESYACDLRNVNSIGAMAEAVLADGAVDVLINNAGVNIRESAFDVTPESWQTIIDTDLRGAFFTAQAFGKHMVERRIGSIVNISSVGGHVALRTGVVYAAAKAGLQQMTKVLAMEWGKYQVRVNAVGPWYFRTPLTAKLLDQPEYLADILARTPLGRVGELHELVGPVVFFASDASTYVTGQTLFVDGGMTIFGF</sequence>
<dbReference type="EMBL" id="BSRA01000006">
    <property type="protein sequence ID" value="GLV13571.1"/>
    <property type="molecule type" value="Genomic_DNA"/>
</dbReference>
<dbReference type="InterPro" id="IPR020904">
    <property type="entry name" value="Sc_DH/Rdtase_CS"/>
</dbReference>
<dbReference type="PANTHER" id="PTHR42760">
    <property type="entry name" value="SHORT-CHAIN DEHYDROGENASES/REDUCTASES FAMILY MEMBER"/>
    <property type="match status" value="1"/>
</dbReference>
<evidence type="ECO:0000256" key="2">
    <source>
        <dbReference type="ARBA" id="ARBA00023002"/>
    </source>
</evidence>
<protein>
    <submittedName>
        <fullName evidence="3">2-deoxy-D-gluconate 3-dehydrogenase</fullName>
    </submittedName>
    <submittedName>
        <fullName evidence="4">NAD(P)-dependent dehydrogenase, short-chain alcohol dehydrogenase family</fullName>
    </submittedName>
</protein>
<dbReference type="InterPro" id="IPR036291">
    <property type="entry name" value="NAD(P)-bd_dom_sf"/>
</dbReference>